<dbReference type="AlphaFoldDB" id="A0A8J2BVD2"/>
<organism evidence="1 2">
    <name type="scientific">Candidatus Methylacidithermus pantelleriae</name>
    <dbReference type="NCBI Taxonomy" id="2744239"/>
    <lineage>
        <taxon>Bacteria</taxon>
        <taxon>Pseudomonadati</taxon>
        <taxon>Verrucomicrobiota</taxon>
        <taxon>Methylacidiphilae</taxon>
        <taxon>Methylacidiphilales</taxon>
        <taxon>Methylacidiphilaceae</taxon>
        <taxon>Candidatus Methylacidithermus</taxon>
    </lineage>
</organism>
<evidence type="ECO:0000313" key="2">
    <source>
        <dbReference type="Proteomes" id="UP000663859"/>
    </source>
</evidence>
<sequence length="42" mass="4483">MGSKGNVWRGEKGAEAAGRVLAELCEVQAKDLEEEELHLGDG</sequence>
<evidence type="ECO:0000313" key="1">
    <source>
        <dbReference type="EMBL" id="CAF0702060.1"/>
    </source>
</evidence>
<proteinExistence type="predicted"/>
<dbReference type="Proteomes" id="UP000663859">
    <property type="component" value="Unassembled WGS sequence"/>
</dbReference>
<gene>
    <name evidence="1" type="ORF">MPNT_460013</name>
</gene>
<keyword evidence="2" id="KW-1185">Reference proteome</keyword>
<protein>
    <submittedName>
        <fullName evidence="1">Uncharacterized protein</fullName>
    </submittedName>
</protein>
<reference evidence="1" key="1">
    <citation type="submission" date="2021-02" db="EMBL/GenBank/DDBJ databases">
        <authorList>
            <person name="Cremers G."/>
            <person name="Picone N."/>
        </authorList>
    </citation>
    <scope>NUCLEOTIDE SEQUENCE</scope>
    <source>
        <strain evidence="1">PQ17</strain>
    </source>
</reference>
<dbReference type="RefSeq" id="WP_268905645.1">
    <property type="nucleotide sequence ID" value="NZ_CAJNOB010000041.1"/>
</dbReference>
<name>A0A8J2BVD2_9BACT</name>
<accession>A0A8J2BVD2</accession>
<dbReference type="EMBL" id="CAJNOB010000041">
    <property type="protein sequence ID" value="CAF0702060.1"/>
    <property type="molecule type" value="Genomic_DNA"/>
</dbReference>
<comment type="caution">
    <text evidence="1">The sequence shown here is derived from an EMBL/GenBank/DDBJ whole genome shotgun (WGS) entry which is preliminary data.</text>
</comment>